<reference evidence="3 4" key="1">
    <citation type="submission" date="2022-03" db="EMBL/GenBank/DDBJ databases">
        <title>Complete genome of Streptomyces rimosus ssp. rimosus R7 (=ATCC 10970).</title>
        <authorList>
            <person name="Beganovic S."/>
            <person name="Ruckert C."/>
            <person name="Busche T."/>
            <person name="Kalinowski J."/>
            <person name="Wittmann C."/>
        </authorList>
    </citation>
    <scope>NUCLEOTIDE SEQUENCE [LARGE SCALE GENOMIC DNA]</scope>
    <source>
        <strain evidence="3 4">R7</strain>
    </source>
</reference>
<feature type="region of interest" description="Disordered" evidence="1">
    <location>
        <begin position="171"/>
        <end position="261"/>
    </location>
</feature>
<protein>
    <submittedName>
        <fullName evidence="3">Uncharacterized protein</fullName>
    </submittedName>
</protein>
<feature type="region of interest" description="Disordered" evidence="1">
    <location>
        <begin position="120"/>
        <end position="144"/>
    </location>
</feature>
<evidence type="ECO:0000313" key="4">
    <source>
        <dbReference type="Proteomes" id="UP000829494"/>
    </source>
</evidence>
<organism evidence="3 4">
    <name type="scientific">Streptomyces rimosus subsp. rimosus</name>
    <dbReference type="NCBI Taxonomy" id="132474"/>
    <lineage>
        <taxon>Bacteria</taxon>
        <taxon>Bacillati</taxon>
        <taxon>Actinomycetota</taxon>
        <taxon>Actinomycetes</taxon>
        <taxon>Kitasatosporales</taxon>
        <taxon>Streptomycetaceae</taxon>
        <taxon>Streptomyces</taxon>
    </lineage>
</organism>
<evidence type="ECO:0000256" key="1">
    <source>
        <dbReference type="SAM" id="MobiDB-lite"/>
    </source>
</evidence>
<dbReference type="RefSeq" id="WP_003982864.1">
    <property type="nucleotide sequence ID" value="NZ_CP043497.1"/>
</dbReference>
<evidence type="ECO:0000256" key="2">
    <source>
        <dbReference type="SAM" id="SignalP"/>
    </source>
</evidence>
<accession>A0ABY3YYI0</accession>
<gene>
    <name evidence="3" type="ORF">SRIMR7_11905</name>
</gene>
<dbReference type="Proteomes" id="UP000829494">
    <property type="component" value="Chromosome"/>
</dbReference>
<evidence type="ECO:0000313" key="3">
    <source>
        <dbReference type="EMBL" id="UNZ02849.1"/>
    </source>
</evidence>
<proteinExistence type="predicted"/>
<feature type="chain" id="PRO_5045070853" evidence="2">
    <location>
        <begin position="30"/>
        <end position="281"/>
    </location>
</feature>
<feature type="signal peptide" evidence="2">
    <location>
        <begin position="1"/>
        <end position="29"/>
    </location>
</feature>
<dbReference type="GeneID" id="66858056"/>
<sequence length="281" mass="29205">MATHRTVPALVSAAAAGALALGATAPASASDGPKSHERNQSVIVDDISRLADASAELAEKSAEARGHSVQVRAARTRLDTVLADAQRLAEILNTDSDRSVSADTVRLGLVSQDLRVKIDELTGRRAPSPEEPADPMSRTGQLTESVSRSVVDIFKILGVDKVVGDLRQQPADGTAAQPANRPVPQPSGQPADEYETDEQPAAQPKAPTSDPQPPAAQAPRQQPADGEQRPAGTQQQPADAQQPAAEAPQQQPAEAPQQQGAGSLLNSVLSLPTVLIKALGL</sequence>
<keyword evidence="2" id="KW-0732">Signal</keyword>
<keyword evidence="4" id="KW-1185">Reference proteome</keyword>
<feature type="compositionally biased region" description="Low complexity" evidence="1">
    <location>
        <begin position="217"/>
        <end position="261"/>
    </location>
</feature>
<dbReference type="EMBL" id="CP094298">
    <property type="protein sequence ID" value="UNZ02849.1"/>
    <property type="molecule type" value="Genomic_DNA"/>
</dbReference>
<name>A0ABY3YYI0_STRRM</name>